<comment type="pathway">
    <text evidence="3">Quinol/quinone metabolism; 1,4-dihydroxy-2-naphthoate biosynthesis; 1,4-dihydroxy-2-naphthoate from chorismate: step 3/7.</text>
</comment>
<keyword evidence="6" id="KW-1185">Reference proteome</keyword>
<comment type="catalytic activity">
    <reaction evidence="3">
        <text>5-enolpyruvoyl-6-hydroxy-2-succinyl-cyclohex-3-ene-1-carboxylate = (1R,6R)-6-hydroxy-2-succinyl-cyclohexa-2,4-diene-1-carboxylate + pyruvate</text>
        <dbReference type="Rhea" id="RHEA:25597"/>
        <dbReference type="ChEBI" id="CHEBI:15361"/>
        <dbReference type="ChEBI" id="CHEBI:58689"/>
        <dbReference type="ChEBI" id="CHEBI:58818"/>
        <dbReference type="EC" id="4.2.99.20"/>
    </reaction>
</comment>
<protein>
    <recommendedName>
        <fullName evidence="3">Putative 2-succinyl-6-hydroxy-2,4-cyclohexadiene-1-carboxylate synthase</fullName>
        <shortName evidence="3">SHCHC synthase</shortName>
        <ecNumber evidence="3">4.2.99.20</ecNumber>
    </recommendedName>
</protein>
<feature type="domain" description="AB hydrolase-1" evidence="4">
    <location>
        <begin position="21"/>
        <end position="257"/>
    </location>
</feature>
<dbReference type="PANTHER" id="PTHR42916:SF1">
    <property type="entry name" value="PROTEIN PHYLLO, CHLOROPLASTIC"/>
    <property type="match status" value="1"/>
</dbReference>
<dbReference type="EMBL" id="BOQT01000010">
    <property type="protein sequence ID" value="GIN21780.1"/>
    <property type="molecule type" value="Genomic_DNA"/>
</dbReference>
<dbReference type="HAMAP" id="MF_01660">
    <property type="entry name" value="MenH"/>
    <property type="match status" value="1"/>
</dbReference>
<comment type="subunit">
    <text evidence="3">Monomer.</text>
</comment>
<keyword evidence="1 3" id="KW-0474">Menaquinone biosynthesis</keyword>
<dbReference type="Proteomes" id="UP000680279">
    <property type="component" value="Unassembled WGS sequence"/>
</dbReference>
<dbReference type="RefSeq" id="WP_212963467.1">
    <property type="nucleotide sequence ID" value="NZ_BOQT01000010.1"/>
</dbReference>
<evidence type="ECO:0000256" key="2">
    <source>
        <dbReference type="ARBA" id="ARBA00023239"/>
    </source>
</evidence>
<comment type="function">
    <text evidence="3">Catalyzes a proton abstraction reaction that results in 2,5-elimination of pyruvate from 2-succinyl-5-enolpyruvyl-6-hydroxy-3-cyclohexene-1-carboxylate (SEPHCHC) and the formation of 2-succinyl-6-hydroxy-2,4-cyclohexadiene-1-carboxylate (SHCHC).</text>
</comment>
<dbReference type="InterPro" id="IPR000073">
    <property type="entry name" value="AB_hydrolase_1"/>
</dbReference>
<evidence type="ECO:0000256" key="1">
    <source>
        <dbReference type="ARBA" id="ARBA00022428"/>
    </source>
</evidence>
<organism evidence="5 6">
    <name type="scientific">Siminovitchia fordii</name>
    <dbReference type="NCBI Taxonomy" id="254759"/>
    <lineage>
        <taxon>Bacteria</taxon>
        <taxon>Bacillati</taxon>
        <taxon>Bacillota</taxon>
        <taxon>Bacilli</taxon>
        <taxon>Bacillales</taxon>
        <taxon>Bacillaceae</taxon>
        <taxon>Siminovitchia</taxon>
    </lineage>
</organism>
<reference evidence="5 6" key="1">
    <citation type="submission" date="2021-03" db="EMBL/GenBank/DDBJ databases">
        <title>Antimicrobial resistance genes in bacteria isolated from Japanese honey, and their potential for conferring macrolide and lincosamide resistance in the American foulbrood pathogen Paenibacillus larvae.</title>
        <authorList>
            <person name="Okamoto M."/>
            <person name="Kumagai M."/>
            <person name="Kanamori H."/>
            <person name="Takamatsu D."/>
        </authorList>
    </citation>
    <scope>NUCLEOTIDE SEQUENCE [LARGE SCALE GENOMIC DNA]</scope>
    <source>
        <strain evidence="5 6">J1TS3</strain>
    </source>
</reference>
<dbReference type="PRINTS" id="PR00111">
    <property type="entry name" value="ABHYDROLASE"/>
</dbReference>
<sequence>MLIHVNQVRYNVEVVGKDEKPAVVLLHGFTGDHTTWKSLSNKLKDSFRVVAIDLLGHGETDSPSNPELYEMTNAAKDIILLMDHLGIDSAHFLGYSMGGRLALGTAIMYSDRIKTLMLESASPGLRSKKERKSRVQNDEFLAANILKNGIEKFVNYWENIPLFQTQKGLPLDIQERVRAQRLKNDPYGLANSLIGFGTGRQPSWWDKLQEIDAPVLLMCGELDEKFCHIAAEMNRMILRSSLVKFKKAGHAIHVEEPDKFDTIVKEFLIEQEHIS</sequence>
<accession>A0ABQ4K9B8</accession>
<dbReference type="SUPFAM" id="SSF53474">
    <property type="entry name" value="alpha/beta-Hydrolases"/>
    <property type="match status" value="1"/>
</dbReference>
<evidence type="ECO:0000256" key="3">
    <source>
        <dbReference type="HAMAP-Rule" id="MF_01660"/>
    </source>
</evidence>
<dbReference type="InterPro" id="IPR022485">
    <property type="entry name" value="SHCHC_synthase_MenH"/>
</dbReference>
<keyword evidence="2 3" id="KW-0456">Lyase</keyword>
<comment type="caution">
    <text evidence="5">The sequence shown here is derived from an EMBL/GenBank/DDBJ whole genome shotgun (WGS) entry which is preliminary data.</text>
</comment>
<comment type="similarity">
    <text evidence="3">Belongs to the AB hydrolase superfamily. MenH family.</text>
</comment>
<dbReference type="InterPro" id="IPR029058">
    <property type="entry name" value="AB_hydrolase_fold"/>
</dbReference>
<proteinExistence type="inferred from homology"/>
<comment type="pathway">
    <text evidence="3">Quinol/quinone metabolism; menaquinone biosynthesis.</text>
</comment>
<name>A0ABQ4K9B8_9BACI</name>
<evidence type="ECO:0000259" key="4">
    <source>
        <dbReference type="Pfam" id="PF00561"/>
    </source>
</evidence>
<dbReference type="NCBIfam" id="TIGR03695">
    <property type="entry name" value="menH_SHCHC"/>
    <property type="match status" value="1"/>
</dbReference>
<dbReference type="EC" id="4.2.99.20" evidence="3"/>
<dbReference type="PANTHER" id="PTHR42916">
    <property type="entry name" value="2-SUCCINYL-5-ENOLPYRUVYL-6-HYDROXY-3-CYCLOHEXENE-1-CARBOXYLATE SYNTHASE"/>
    <property type="match status" value="1"/>
</dbReference>
<dbReference type="Pfam" id="PF00561">
    <property type="entry name" value="Abhydrolase_1"/>
    <property type="match status" value="1"/>
</dbReference>
<gene>
    <name evidence="3 5" type="primary">menH</name>
    <name evidence="5" type="ORF">J1TS3_29140</name>
</gene>
<evidence type="ECO:0000313" key="6">
    <source>
        <dbReference type="Proteomes" id="UP000680279"/>
    </source>
</evidence>
<dbReference type="Gene3D" id="3.40.50.1820">
    <property type="entry name" value="alpha/beta hydrolase"/>
    <property type="match status" value="1"/>
</dbReference>
<evidence type="ECO:0000313" key="5">
    <source>
        <dbReference type="EMBL" id="GIN21780.1"/>
    </source>
</evidence>